<feature type="compositionally biased region" description="Basic and acidic residues" evidence="1">
    <location>
        <begin position="176"/>
        <end position="196"/>
    </location>
</feature>
<feature type="region of interest" description="Disordered" evidence="1">
    <location>
        <begin position="16"/>
        <end position="236"/>
    </location>
</feature>
<reference evidence="2" key="1">
    <citation type="submission" date="2020-02" db="EMBL/GenBank/DDBJ databases">
        <authorList>
            <person name="Meier V. D."/>
        </authorList>
    </citation>
    <scope>NUCLEOTIDE SEQUENCE</scope>
    <source>
        <strain evidence="2">AVDCRST_MAG13</strain>
    </source>
</reference>
<feature type="non-terminal residue" evidence="2">
    <location>
        <position position="236"/>
    </location>
</feature>
<sequence>GGRHAVHGVHPVRRLRVGLPLHGGRPALHRPGRAGQGLPLRGRPPRRPAARAPEGPRRGPARHVRLHALLQVHRGVPQGRLPDEPDHAPAPARGRRSPHRGPQQRLPPREGVRQEHLQERPAPRGRPAAGLLRRQVPPARGPRAAGLAAGDHEGAPAPQGHAGEGAAAPAQGAEGRQGDLRPDREPPRARRAEPVHRRLRRGRRRGQGAQRLRGGRRRRGRRDGVGPRRVSPREGL</sequence>
<proteinExistence type="predicted"/>
<evidence type="ECO:0000313" key="2">
    <source>
        <dbReference type="EMBL" id="CAA9481102.1"/>
    </source>
</evidence>
<feature type="compositionally biased region" description="Low complexity" evidence="1">
    <location>
        <begin position="137"/>
        <end position="174"/>
    </location>
</feature>
<feature type="compositionally biased region" description="Basic residues" evidence="1">
    <location>
        <begin position="197"/>
        <end position="206"/>
    </location>
</feature>
<evidence type="ECO:0000256" key="1">
    <source>
        <dbReference type="SAM" id="MobiDB-lite"/>
    </source>
</evidence>
<feature type="non-terminal residue" evidence="2">
    <location>
        <position position="1"/>
    </location>
</feature>
<protein>
    <submittedName>
        <fullName evidence="2">Succinate dehydrogenase iron-sulfur protein</fullName>
        <ecNumber evidence="2">1.3.99.1</ecNumber>
    </submittedName>
</protein>
<organism evidence="2">
    <name type="scientific">uncultured Solirubrobacteraceae bacterium</name>
    <dbReference type="NCBI Taxonomy" id="1162706"/>
    <lineage>
        <taxon>Bacteria</taxon>
        <taxon>Bacillati</taxon>
        <taxon>Actinomycetota</taxon>
        <taxon>Thermoleophilia</taxon>
        <taxon>Solirubrobacterales</taxon>
        <taxon>Solirubrobacteraceae</taxon>
        <taxon>environmental samples</taxon>
    </lineage>
</organism>
<keyword evidence="2" id="KW-0560">Oxidoreductase</keyword>
<dbReference type="EMBL" id="CADCVO010000180">
    <property type="protein sequence ID" value="CAA9481102.1"/>
    <property type="molecule type" value="Genomic_DNA"/>
</dbReference>
<accession>A0A6J4RSL8</accession>
<name>A0A6J4RSL8_9ACTN</name>
<dbReference type="AlphaFoldDB" id="A0A6J4RSL8"/>
<dbReference type="EC" id="1.3.99.1" evidence="2"/>
<gene>
    <name evidence="2" type="ORF">AVDCRST_MAG13-1173</name>
</gene>
<feature type="compositionally biased region" description="Basic and acidic residues" evidence="1">
    <location>
        <begin position="222"/>
        <end position="236"/>
    </location>
</feature>
<feature type="compositionally biased region" description="Basic and acidic residues" evidence="1">
    <location>
        <begin position="107"/>
        <end position="122"/>
    </location>
</feature>
<dbReference type="GO" id="GO:0016491">
    <property type="term" value="F:oxidoreductase activity"/>
    <property type="evidence" value="ECO:0007669"/>
    <property type="project" value="UniProtKB-KW"/>
</dbReference>